<feature type="transmembrane region" description="Helical" evidence="1">
    <location>
        <begin position="45"/>
        <end position="68"/>
    </location>
</feature>
<dbReference type="AlphaFoldDB" id="A0A7W7KSC5"/>
<gene>
    <name evidence="2" type="ORF">HNP46_006366</name>
</gene>
<protein>
    <submittedName>
        <fullName evidence="2">Uncharacterized protein</fullName>
    </submittedName>
</protein>
<comment type="caution">
    <text evidence="2">The sequence shown here is derived from an EMBL/GenBank/DDBJ whole genome shotgun (WGS) entry which is preliminary data.</text>
</comment>
<proteinExistence type="predicted"/>
<dbReference type="EMBL" id="JACHLI010000040">
    <property type="protein sequence ID" value="MBB4867453.1"/>
    <property type="molecule type" value="Genomic_DNA"/>
</dbReference>
<keyword evidence="1" id="KW-1133">Transmembrane helix</keyword>
<evidence type="ECO:0000313" key="2">
    <source>
        <dbReference type="EMBL" id="MBB4867453.1"/>
    </source>
</evidence>
<sequence length="255" mass="29323">MNQDNAAANASSLRKLFERTNNWITNTRQKSQSKATSPLKASLRALASIFVGVAIGYGIVWLCVFVLISGITWGAKQQRTLIALDAFQTCETNRAGCISTLQVVAKQGSQIAYAMLRANLIRLETERHKVMYEEQDPRLNDIADFREANLVFLEAAKYLPDYELYTLLRFSTEIWDKTEQERKRKFAEEHSPLLFRTLLLEKTGLNDTEKKTLSDCYVTLSEKYKDKIPGFWDKETWGGCGIQREERDRVEFDFP</sequence>
<reference evidence="2 3" key="1">
    <citation type="submission" date="2020-08" db="EMBL/GenBank/DDBJ databases">
        <title>Functional genomics of gut bacteria from endangered species of beetles.</title>
        <authorList>
            <person name="Carlos-Shanley C."/>
        </authorList>
    </citation>
    <scope>NUCLEOTIDE SEQUENCE [LARGE SCALE GENOMIC DNA]</scope>
    <source>
        <strain evidence="2 3">S00179</strain>
    </source>
</reference>
<evidence type="ECO:0000313" key="3">
    <source>
        <dbReference type="Proteomes" id="UP000566995"/>
    </source>
</evidence>
<keyword evidence="1" id="KW-0472">Membrane</keyword>
<name>A0A7W7KSC5_PSENT</name>
<dbReference type="Proteomes" id="UP000566995">
    <property type="component" value="Unassembled WGS sequence"/>
</dbReference>
<organism evidence="2 3">
    <name type="scientific">Pseudomonas nitroreducens</name>
    <dbReference type="NCBI Taxonomy" id="46680"/>
    <lineage>
        <taxon>Bacteria</taxon>
        <taxon>Pseudomonadati</taxon>
        <taxon>Pseudomonadota</taxon>
        <taxon>Gammaproteobacteria</taxon>
        <taxon>Pseudomonadales</taxon>
        <taxon>Pseudomonadaceae</taxon>
        <taxon>Pseudomonas</taxon>
    </lineage>
</organism>
<evidence type="ECO:0000256" key="1">
    <source>
        <dbReference type="SAM" id="Phobius"/>
    </source>
</evidence>
<keyword evidence="1" id="KW-0812">Transmembrane</keyword>
<dbReference type="RefSeq" id="WP_184596972.1">
    <property type="nucleotide sequence ID" value="NZ_JACHLI010000040.1"/>
</dbReference>
<accession>A0A7W7KSC5</accession>